<feature type="transmembrane region" description="Helical" evidence="1">
    <location>
        <begin position="98"/>
        <end position="119"/>
    </location>
</feature>
<keyword evidence="1" id="KW-1133">Transmembrane helix</keyword>
<dbReference type="Proteomes" id="UP001363010">
    <property type="component" value="Unassembled WGS sequence"/>
</dbReference>
<evidence type="ECO:0000256" key="1">
    <source>
        <dbReference type="SAM" id="Phobius"/>
    </source>
</evidence>
<keyword evidence="1" id="KW-0472">Membrane</keyword>
<feature type="transmembrane region" description="Helical" evidence="1">
    <location>
        <begin position="45"/>
        <end position="65"/>
    </location>
</feature>
<keyword evidence="3" id="KW-1185">Reference proteome</keyword>
<dbReference type="RefSeq" id="WP_340362302.1">
    <property type="nucleotide sequence ID" value="NZ_JBBKZV010000002.1"/>
</dbReference>
<feature type="transmembrane region" description="Helical" evidence="1">
    <location>
        <begin position="72"/>
        <end position="92"/>
    </location>
</feature>
<organism evidence="2 3">
    <name type="scientific">Variovorax humicola</name>
    <dbReference type="NCBI Taxonomy" id="1769758"/>
    <lineage>
        <taxon>Bacteria</taxon>
        <taxon>Pseudomonadati</taxon>
        <taxon>Pseudomonadota</taxon>
        <taxon>Betaproteobacteria</taxon>
        <taxon>Burkholderiales</taxon>
        <taxon>Comamonadaceae</taxon>
        <taxon>Variovorax</taxon>
    </lineage>
</organism>
<gene>
    <name evidence="2" type="ORF">WKW80_04230</name>
</gene>
<reference evidence="2 3" key="1">
    <citation type="submission" date="2024-03" db="EMBL/GenBank/DDBJ databases">
        <title>Novel species of the genus Variovorax.</title>
        <authorList>
            <person name="Liu Q."/>
            <person name="Xin Y.-H."/>
        </authorList>
    </citation>
    <scope>NUCLEOTIDE SEQUENCE [LARGE SCALE GENOMIC DNA]</scope>
    <source>
        <strain evidence="2 3">KACC 18501</strain>
    </source>
</reference>
<dbReference type="EMBL" id="JBBKZV010000002">
    <property type="protein sequence ID" value="MEJ8821246.1"/>
    <property type="molecule type" value="Genomic_DNA"/>
</dbReference>
<comment type="caution">
    <text evidence="2">The sequence shown here is derived from an EMBL/GenBank/DDBJ whole genome shotgun (WGS) entry which is preliminary data.</text>
</comment>
<proteinExistence type="predicted"/>
<evidence type="ECO:0000313" key="3">
    <source>
        <dbReference type="Proteomes" id="UP001363010"/>
    </source>
</evidence>
<protein>
    <submittedName>
        <fullName evidence="2">Uncharacterized protein</fullName>
    </submittedName>
</protein>
<evidence type="ECO:0000313" key="2">
    <source>
        <dbReference type="EMBL" id="MEJ8821246.1"/>
    </source>
</evidence>
<accession>A0ABU8VTW4</accession>
<sequence>MVLRAVIAALMVPVLLFEEWGWAPLAALAAQFGRLPLWARLERKVATLPPWGALIVFLVPIVALFPVKFMALYFFGLGHFNTGFILLIGAKLAGTAVVARLFELTLPALMEIPLFALWYPRWKTWKDRVLSEVRQSVPWRAVRTLKAGMRRWWRALRQRTE</sequence>
<keyword evidence="1" id="KW-0812">Transmembrane</keyword>
<name>A0ABU8VTW4_9BURK</name>